<dbReference type="InterPro" id="IPR043502">
    <property type="entry name" value="DNA/RNA_pol_sf"/>
</dbReference>
<evidence type="ECO:0000313" key="4">
    <source>
        <dbReference type="Proteomes" id="UP000197138"/>
    </source>
</evidence>
<dbReference type="InterPro" id="IPR041577">
    <property type="entry name" value="RT_RNaseH_2"/>
</dbReference>
<evidence type="ECO:0000259" key="2">
    <source>
        <dbReference type="Pfam" id="PF17919"/>
    </source>
</evidence>
<dbReference type="AlphaFoldDB" id="A0A218X939"/>
<keyword evidence="1" id="KW-0511">Multifunctional enzyme</keyword>
<dbReference type="Proteomes" id="UP000197138">
    <property type="component" value="Unassembled WGS sequence"/>
</dbReference>
<dbReference type="InterPro" id="IPR043128">
    <property type="entry name" value="Rev_trsase/Diguanyl_cyclase"/>
</dbReference>
<name>A0A218X939_PUNGR</name>
<dbReference type="Gene3D" id="3.30.70.270">
    <property type="match status" value="1"/>
</dbReference>
<gene>
    <name evidence="3" type="ORF">CDL15_Pgr007264</name>
</gene>
<reference evidence="4" key="1">
    <citation type="journal article" date="2017" name="Plant J.">
        <title>The pomegranate (Punica granatum L.) genome and the genomics of punicalagin biosynthesis.</title>
        <authorList>
            <person name="Qin G."/>
            <person name="Xu C."/>
            <person name="Ming R."/>
            <person name="Tang H."/>
            <person name="Guyot R."/>
            <person name="Kramer E.M."/>
            <person name="Hu Y."/>
            <person name="Yi X."/>
            <person name="Qi Y."/>
            <person name="Xu X."/>
            <person name="Gao Z."/>
            <person name="Pan H."/>
            <person name="Jian J."/>
            <person name="Tian Y."/>
            <person name="Yue Z."/>
            <person name="Xu Y."/>
        </authorList>
    </citation>
    <scope>NUCLEOTIDE SEQUENCE [LARGE SCALE GENOMIC DNA]</scope>
    <source>
        <strain evidence="4">cv. Dabenzi</strain>
    </source>
</reference>
<sequence>MRSEVFFFGYIVSANGLRVDSSKVEAVRQWPRPANITEVKSFHGLASFYRWFIPHFSSIMALLTDCMKGGRFEWTEEAETAFQKIKEGLTTAPILVLPDFQQPFELHYDASKVGIEAVWSQNKRQLFFSEKLMGANVRYNTYDVEFYVVVHAVKHWRHYLFHKEFICTLTMKP</sequence>
<dbReference type="PANTHER" id="PTHR37984:SF5">
    <property type="entry name" value="PROTEIN NYNRIN-LIKE"/>
    <property type="match status" value="1"/>
</dbReference>
<accession>A0A218X939</accession>
<dbReference type="FunFam" id="3.30.70.270:FF:000020">
    <property type="entry name" value="Transposon Tf2-6 polyprotein-like Protein"/>
    <property type="match status" value="1"/>
</dbReference>
<dbReference type="SUPFAM" id="SSF56672">
    <property type="entry name" value="DNA/RNA polymerases"/>
    <property type="match status" value="1"/>
</dbReference>
<protein>
    <recommendedName>
        <fullName evidence="2">Reverse transcriptase/retrotransposon-derived protein RNase H-like domain-containing protein</fullName>
    </recommendedName>
</protein>
<dbReference type="GO" id="GO:0003824">
    <property type="term" value="F:catalytic activity"/>
    <property type="evidence" value="ECO:0007669"/>
    <property type="project" value="UniProtKB-KW"/>
</dbReference>
<dbReference type="InterPro" id="IPR050951">
    <property type="entry name" value="Retrovirus_Pol_polyprotein"/>
</dbReference>
<dbReference type="EMBL" id="MTKT01002214">
    <property type="protein sequence ID" value="OWM81229.1"/>
    <property type="molecule type" value="Genomic_DNA"/>
</dbReference>
<dbReference type="PANTHER" id="PTHR37984">
    <property type="entry name" value="PROTEIN CBG26694"/>
    <property type="match status" value="1"/>
</dbReference>
<comment type="caution">
    <text evidence="3">The sequence shown here is derived from an EMBL/GenBank/DDBJ whole genome shotgun (WGS) entry which is preliminary data.</text>
</comment>
<feature type="domain" description="Reverse transcriptase/retrotransposon-derived protein RNase H-like" evidence="2">
    <location>
        <begin position="74"/>
        <end position="166"/>
    </location>
</feature>
<organism evidence="3 4">
    <name type="scientific">Punica granatum</name>
    <name type="common">Pomegranate</name>
    <dbReference type="NCBI Taxonomy" id="22663"/>
    <lineage>
        <taxon>Eukaryota</taxon>
        <taxon>Viridiplantae</taxon>
        <taxon>Streptophyta</taxon>
        <taxon>Embryophyta</taxon>
        <taxon>Tracheophyta</taxon>
        <taxon>Spermatophyta</taxon>
        <taxon>Magnoliopsida</taxon>
        <taxon>eudicotyledons</taxon>
        <taxon>Gunneridae</taxon>
        <taxon>Pentapetalae</taxon>
        <taxon>rosids</taxon>
        <taxon>malvids</taxon>
        <taxon>Myrtales</taxon>
        <taxon>Lythraceae</taxon>
        <taxon>Punica</taxon>
    </lineage>
</organism>
<evidence type="ECO:0000256" key="1">
    <source>
        <dbReference type="ARBA" id="ARBA00023268"/>
    </source>
</evidence>
<dbReference type="Pfam" id="PF17919">
    <property type="entry name" value="RT_RNaseH_2"/>
    <property type="match status" value="1"/>
</dbReference>
<evidence type="ECO:0000313" key="3">
    <source>
        <dbReference type="EMBL" id="OWM81229.1"/>
    </source>
</evidence>
<proteinExistence type="predicted"/>